<evidence type="ECO:0000313" key="15">
    <source>
        <dbReference type="Proteomes" id="UP001161325"/>
    </source>
</evidence>
<keyword evidence="15" id="KW-1185">Reference proteome</keyword>
<evidence type="ECO:0000256" key="8">
    <source>
        <dbReference type="ARBA" id="ARBA00022842"/>
    </source>
</evidence>
<evidence type="ECO:0000256" key="11">
    <source>
        <dbReference type="RuleBase" id="RU003783"/>
    </source>
</evidence>
<dbReference type="Proteomes" id="UP001161325">
    <property type="component" value="Unassembled WGS sequence"/>
</dbReference>
<comment type="similarity">
    <text evidence="3 10 13">Belongs to the IPP transferase family.</text>
</comment>
<dbReference type="InterPro" id="IPR018022">
    <property type="entry name" value="IPT"/>
</dbReference>
<comment type="function">
    <text evidence="2 10 12">Catalyzes the transfer of a dimethylallyl group onto the adenine at position 37 in tRNAs that read codons beginning with uridine, leading to the formation of N6-(dimethylallyl)adenosine (i(6)A).</text>
</comment>
<feature type="site" description="Interaction with substrate tRNA" evidence="10">
    <location>
        <position position="98"/>
    </location>
</feature>
<feature type="binding site" evidence="10">
    <location>
        <begin position="7"/>
        <end position="14"/>
    </location>
    <ligand>
        <name>ATP</name>
        <dbReference type="ChEBI" id="CHEBI:30616"/>
    </ligand>
</feature>
<dbReference type="GO" id="GO:0005524">
    <property type="term" value="F:ATP binding"/>
    <property type="evidence" value="ECO:0007669"/>
    <property type="project" value="UniProtKB-UniRule"/>
</dbReference>
<evidence type="ECO:0000256" key="5">
    <source>
        <dbReference type="ARBA" id="ARBA00022694"/>
    </source>
</evidence>
<evidence type="ECO:0000256" key="1">
    <source>
        <dbReference type="ARBA" id="ARBA00001946"/>
    </source>
</evidence>
<comment type="subunit">
    <text evidence="10">Monomer.</text>
</comment>
<gene>
    <name evidence="10 14" type="primary">miaA</name>
    <name evidence="14" type="ORF">rosag_30860</name>
</gene>
<evidence type="ECO:0000256" key="4">
    <source>
        <dbReference type="ARBA" id="ARBA00022679"/>
    </source>
</evidence>
<dbReference type="InterPro" id="IPR027417">
    <property type="entry name" value="P-loop_NTPase"/>
</dbReference>
<comment type="cofactor">
    <cofactor evidence="1 10">
        <name>Mg(2+)</name>
        <dbReference type="ChEBI" id="CHEBI:18420"/>
    </cofactor>
</comment>
<keyword evidence="8 10" id="KW-0460">Magnesium</keyword>
<dbReference type="Gene3D" id="1.10.20.140">
    <property type="match status" value="1"/>
</dbReference>
<dbReference type="Pfam" id="PF01715">
    <property type="entry name" value="IPPT"/>
    <property type="match status" value="1"/>
</dbReference>
<protein>
    <recommendedName>
        <fullName evidence="10">tRNA dimethylallyltransferase</fullName>
        <ecNumber evidence="10">2.5.1.75</ecNumber>
    </recommendedName>
    <alternativeName>
        <fullName evidence="10">Dimethylallyl diphosphate:tRNA dimethylallyltransferase</fullName>
        <shortName evidence="10">DMAPP:tRNA dimethylallyltransferase</shortName>
        <shortName evidence="10">DMATase</shortName>
    </alternativeName>
    <alternativeName>
        <fullName evidence="10">Isopentenyl-diphosphate:tRNA isopentenyltransferase</fullName>
        <shortName evidence="10">IPP transferase</shortName>
        <shortName evidence="10">IPPT</shortName>
        <shortName evidence="10">IPTase</shortName>
    </alternativeName>
</protein>
<keyword evidence="6 10" id="KW-0547">Nucleotide-binding</keyword>
<comment type="catalytic activity">
    <reaction evidence="9 10 11">
        <text>adenosine(37) in tRNA + dimethylallyl diphosphate = N(6)-dimethylallyladenosine(37) in tRNA + diphosphate</text>
        <dbReference type="Rhea" id="RHEA:26482"/>
        <dbReference type="Rhea" id="RHEA-COMP:10162"/>
        <dbReference type="Rhea" id="RHEA-COMP:10375"/>
        <dbReference type="ChEBI" id="CHEBI:33019"/>
        <dbReference type="ChEBI" id="CHEBI:57623"/>
        <dbReference type="ChEBI" id="CHEBI:74411"/>
        <dbReference type="ChEBI" id="CHEBI:74415"/>
        <dbReference type="EC" id="2.5.1.75"/>
    </reaction>
</comment>
<keyword evidence="7 10" id="KW-0067">ATP-binding</keyword>
<dbReference type="Gene3D" id="3.40.50.300">
    <property type="entry name" value="P-loop containing nucleotide triphosphate hydrolases"/>
    <property type="match status" value="1"/>
</dbReference>
<evidence type="ECO:0000256" key="3">
    <source>
        <dbReference type="ARBA" id="ARBA00005842"/>
    </source>
</evidence>
<name>A0AA37QIR9_9BACT</name>
<feature type="binding site" evidence="10">
    <location>
        <begin position="9"/>
        <end position="14"/>
    </location>
    <ligand>
        <name>substrate</name>
    </ligand>
</feature>
<dbReference type="EC" id="2.5.1.75" evidence="10"/>
<dbReference type="NCBIfam" id="TIGR00174">
    <property type="entry name" value="miaA"/>
    <property type="match status" value="1"/>
</dbReference>
<evidence type="ECO:0000256" key="12">
    <source>
        <dbReference type="RuleBase" id="RU003784"/>
    </source>
</evidence>
<evidence type="ECO:0000256" key="9">
    <source>
        <dbReference type="ARBA" id="ARBA00049563"/>
    </source>
</evidence>
<dbReference type="PANTHER" id="PTHR11088">
    <property type="entry name" value="TRNA DIMETHYLALLYLTRANSFERASE"/>
    <property type="match status" value="1"/>
</dbReference>
<evidence type="ECO:0000256" key="2">
    <source>
        <dbReference type="ARBA" id="ARBA00003213"/>
    </source>
</evidence>
<keyword evidence="5 10" id="KW-0819">tRNA processing</keyword>
<dbReference type="GO" id="GO:0052381">
    <property type="term" value="F:tRNA dimethylallyltransferase activity"/>
    <property type="evidence" value="ECO:0007669"/>
    <property type="project" value="UniProtKB-UniRule"/>
</dbReference>
<dbReference type="GO" id="GO:0006400">
    <property type="term" value="P:tRNA modification"/>
    <property type="evidence" value="ECO:0007669"/>
    <property type="project" value="TreeGrafter"/>
</dbReference>
<dbReference type="SUPFAM" id="SSF52540">
    <property type="entry name" value="P-loop containing nucleoside triphosphate hydrolases"/>
    <property type="match status" value="2"/>
</dbReference>
<dbReference type="EMBL" id="BRXS01000004">
    <property type="protein sequence ID" value="GLC26573.1"/>
    <property type="molecule type" value="Genomic_DNA"/>
</dbReference>
<dbReference type="AlphaFoldDB" id="A0AA37QIR9"/>
<dbReference type="InterPro" id="IPR039657">
    <property type="entry name" value="Dimethylallyltransferase"/>
</dbReference>
<organism evidence="14 15">
    <name type="scientific">Roseisolibacter agri</name>
    <dbReference type="NCBI Taxonomy" id="2014610"/>
    <lineage>
        <taxon>Bacteria</taxon>
        <taxon>Pseudomonadati</taxon>
        <taxon>Gemmatimonadota</taxon>
        <taxon>Gemmatimonadia</taxon>
        <taxon>Gemmatimonadales</taxon>
        <taxon>Gemmatimonadaceae</taxon>
        <taxon>Roseisolibacter</taxon>
    </lineage>
</organism>
<dbReference type="PANTHER" id="PTHR11088:SF60">
    <property type="entry name" value="TRNA DIMETHYLALLYLTRANSFERASE"/>
    <property type="match status" value="1"/>
</dbReference>
<evidence type="ECO:0000313" key="14">
    <source>
        <dbReference type="EMBL" id="GLC26573.1"/>
    </source>
</evidence>
<evidence type="ECO:0000256" key="6">
    <source>
        <dbReference type="ARBA" id="ARBA00022741"/>
    </source>
</evidence>
<accession>A0AA37QIR9</accession>
<evidence type="ECO:0000256" key="13">
    <source>
        <dbReference type="RuleBase" id="RU003785"/>
    </source>
</evidence>
<proteinExistence type="inferred from homology"/>
<sequence>MLRAICGPTAAGKSALALRLAERVGAAIVSADSRQLYRGFDVGTAKPSAEELARVPHFGVDVAEPTERWSAARWADACDGWLAEAEAMGRAPLLVGGTGFYLRALAEPLFEEPPLDASRREALAVWLENLSLSELRRWVAVVDPARAHLQRTQLLRALEVALLTGHRLSDWHARAARPARHALRYLVVDPGPVLADRIAGRTDAMLAADWVDEVRRLMDRVPPDAIAWKASGYDAVRRHLQGELTLAETRELVVIETRQYAKRQRTWFRHQLPSSAVLRVNPDDPDADAIAAAWWCDGPSPLDEEHA</sequence>
<feature type="site" description="Interaction with substrate tRNA" evidence="10">
    <location>
        <position position="120"/>
    </location>
</feature>
<feature type="region of interest" description="Interaction with substrate tRNA" evidence="10">
    <location>
        <begin position="32"/>
        <end position="35"/>
    </location>
</feature>
<comment type="caution">
    <text evidence="10">Lacks conserved residue(s) required for the propagation of feature annotation.</text>
</comment>
<evidence type="ECO:0000256" key="7">
    <source>
        <dbReference type="ARBA" id="ARBA00022840"/>
    </source>
</evidence>
<evidence type="ECO:0000256" key="10">
    <source>
        <dbReference type="HAMAP-Rule" id="MF_00185"/>
    </source>
</evidence>
<reference evidence="14" key="1">
    <citation type="submission" date="2022-08" db="EMBL/GenBank/DDBJ databases">
        <title>Draft genome sequencing of Roseisolibacter agri AW1220.</title>
        <authorList>
            <person name="Tobiishi Y."/>
            <person name="Tonouchi A."/>
        </authorList>
    </citation>
    <scope>NUCLEOTIDE SEQUENCE</scope>
    <source>
        <strain evidence="14">AW1220</strain>
    </source>
</reference>
<keyword evidence="4 10" id="KW-0808">Transferase</keyword>
<dbReference type="HAMAP" id="MF_00185">
    <property type="entry name" value="IPP_trans"/>
    <property type="match status" value="1"/>
</dbReference>
<comment type="caution">
    <text evidence="14">The sequence shown here is derived from an EMBL/GenBank/DDBJ whole genome shotgun (WGS) entry which is preliminary data.</text>
</comment>